<accession>A0ABV5CNM4</accession>
<evidence type="ECO:0000313" key="2">
    <source>
        <dbReference type="EMBL" id="MFB6392641.1"/>
    </source>
</evidence>
<evidence type="ECO:0008006" key="4">
    <source>
        <dbReference type="Google" id="ProtNLM"/>
    </source>
</evidence>
<reference evidence="2 3" key="1">
    <citation type="submission" date="2024-04" db="EMBL/GenBank/DDBJ databases">
        <title>Polymorphospora sp. isolated from Baiyangdian Lake in Xiong'an New Area.</title>
        <authorList>
            <person name="Zhang X."/>
            <person name="Liu J."/>
        </authorList>
    </citation>
    <scope>NUCLEOTIDE SEQUENCE [LARGE SCALE GENOMIC DNA]</scope>
    <source>
        <strain evidence="2 3">2-325</strain>
    </source>
</reference>
<protein>
    <recommendedName>
        <fullName evidence="4">Minor tail protein</fullName>
    </recommendedName>
</protein>
<comment type="caution">
    <text evidence="2">The sequence shown here is derived from an EMBL/GenBank/DDBJ whole genome shotgun (WGS) entry which is preliminary data.</text>
</comment>
<name>A0ABV5CNM4_9ACTN</name>
<keyword evidence="3" id="KW-1185">Reference proteome</keyword>
<proteinExistence type="predicted"/>
<evidence type="ECO:0000313" key="3">
    <source>
        <dbReference type="Proteomes" id="UP001582793"/>
    </source>
</evidence>
<evidence type="ECO:0000256" key="1">
    <source>
        <dbReference type="SAM" id="MobiDB-lite"/>
    </source>
</evidence>
<dbReference type="Proteomes" id="UP001582793">
    <property type="component" value="Unassembled WGS sequence"/>
</dbReference>
<organism evidence="2 3">
    <name type="scientific">Polymorphospora lycopeni</name>
    <dbReference type="NCBI Taxonomy" id="3140240"/>
    <lineage>
        <taxon>Bacteria</taxon>
        <taxon>Bacillati</taxon>
        <taxon>Actinomycetota</taxon>
        <taxon>Actinomycetes</taxon>
        <taxon>Micromonosporales</taxon>
        <taxon>Micromonosporaceae</taxon>
        <taxon>Polymorphospora</taxon>
    </lineage>
</organism>
<dbReference type="EMBL" id="JBCGDC010000011">
    <property type="protein sequence ID" value="MFB6392641.1"/>
    <property type="molecule type" value="Genomic_DNA"/>
</dbReference>
<sequence>MAESSYPDPSVTQLQHERLLGRLGPSGLLGSPADLPLVYADGTGTRTTKIRANRQALVEGYGWENDGVEVTKTHAANSSGQTRIDVVVLRLSRSTWDVTSQIVQGTPGAGPPAVTMQTGSSGVWELPVADVAVASGATTFAGSVVTPRAWYVGDDGQIICTSTTRPPHSPGRQITETNTGQVLVSVGSQWLILREDTGWVPLTPAAGWGARLLQVRRLNGQVTLWCNVRRTGSTLAANTTSIITTLPTGFRPAVGGEVIEIPAITPSAPGYTFRVSVNAAGQVRVDSPHGGLGPTSHLGARDSWPV</sequence>
<dbReference type="RefSeq" id="WP_375733356.1">
    <property type="nucleotide sequence ID" value="NZ_JBCGDC010000011.1"/>
</dbReference>
<gene>
    <name evidence="2" type="ORF">AAFH96_05915</name>
</gene>
<feature type="region of interest" description="Disordered" evidence="1">
    <location>
        <begin position="286"/>
        <end position="306"/>
    </location>
</feature>